<evidence type="ECO:0000313" key="2">
    <source>
        <dbReference type="Proteomes" id="UP000789405"/>
    </source>
</evidence>
<accession>A0A9N9KGF0</accession>
<feature type="non-terminal residue" evidence="1">
    <location>
        <position position="1"/>
    </location>
</feature>
<protein>
    <submittedName>
        <fullName evidence="1">27425_t:CDS:1</fullName>
    </submittedName>
</protein>
<dbReference type="AlphaFoldDB" id="A0A9N9KGF0"/>
<reference evidence="1" key="1">
    <citation type="submission" date="2021-06" db="EMBL/GenBank/DDBJ databases">
        <authorList>
            <person name="Kallberg Y."/>
            <person name="Tangrot J."/>
            <person name="Rosling A."/>
        </authorList>
    </citation>
    <scope>NUCLEOTIDE SEQUENCE</scope>
    <source>
        <strain evidence="1">MA453B</strain>
    </source>
</reference>
<proteinExistence type="predicted"/>
<dbReference type="EMBL" id="CAJVPY010069862">
    <property type="protein sequence ID" value="CAG8827538.1"/>
    <property type="molecule type" value="Genomic_DNA"/>
</dbReference>
<organism evidence="1 2">
    <name type="scientific">Dentiscutata erythropus</name>
    <dbReference type="NCBI Taxonomy" id="1348616"/>
    <lineage>
        <taxon>Eukaryota</taxon>
        <taxon>Fungi</taxon>
        <taxon>Fungi incertae sedis</taxon>
        <taxon>Mucoromycota</taxon>
        <taxon>Glomeromycotina</taxon>
        <taxon>Glomeromycetes</taxon>
        <taxon>Diversisporales</taxon>
        <taxon>Gigasporaceae</taxon>
        <taxon>Dentiscutata</taxon>
    </lineage>
</organism>
<dbReference type="Proteomes" id="UP000789405">
    <property type="component" value="Unassembled WGS sequence"/>
</dbReference>
<evidence type="ECO:0000313" key="1">
    <source>
        <dbReference type="EMBL" id="CAG8827538.1"/>
    </source>
</evidence>
<comment type="caution">
    <text evidence="1">The sequence shown here is derived from an EMBL/GenBank/DDBJ whole genome shotgun (WGS) entry which is preliminary data.</text>
</comment>
<keyword evidence="2" id="KW-1185">Reference proteome</keyword>
<sequence length="39" mass="4508">MSIKSENELKENINNASQQNKNALFIEIINEANLEIKDF</sequence>
<gene>
    <name evidence="1" type="ORF">DERYTH_LOCUS28320</name>
</gene>
<name>A0A9N9KGF0_9GLOM</name>